<evidence type="ECO:0000259" key="2">
    <source>
        <dbReference type="Pfam" id="PF17921"/>
    </source>
</evidence>
<comment type="caution">
    <text evidence="4">The sequence shown here is derived from an EMBL/GenBank/DDBJ whole genome shotgun (WGS) entry which is preliminary data.</text>
</comment>
<feature type="domain" description="DUF5641" evidence="3">
    <location>
        <begin position="897"/>
        <end position="984"/>
    </location>
</feature>
<gene>
    <name evidence="4" type="ORF">NQ317_018407</name>
</gene>
<feature type="domain" description="Integrase zinc-binding" evidence="2">
    <location>
        <begin position="779"/>
        <end position="833"/>
    </location>
</feature>
<dbReference type="InterPro" id="IPR005312">
    <property type="entry name" value="DUF1759"/>
</dbReference>
<proteinExistence type="predicted"/>
<keyword evidence="5" id="KW-1185">Reference proteome</keyword>
<evidence type="ECO:0000259" key="3">
    <source>
        <dbReference type="Pfam" id="PF18701"/>
    </source>
</evidence>
<sequence length="1130" mass="128607">MDELLSTPEGELRLIKVSLDILRQKIEDLKQVDSEIYNLLLDDDASEGDLLAEMEASDSYIKKFTDLNSRCEERMQPKWTDAVENEVASVISNGTVNSRSGRRKFKLPTLEFKKFDGNIKEWLPFWSQFQKVHEDPDIDLNDKVEYLIQAMVPGSRARQLVDSFPATGSNYSKMIDCLLSRFGREDLQIEVYVRELLKLVINNTTSGNKIDLSFLYDKLESQLRALETLGITSDKYAAMLFPLVESCLPSDLLRVWQRLPVPTFTDPTSKCAALQESTAHTAGVSTIENRLKSLMQFLKNEVDNEQHVNLAVEGFDLSNRRNKDFGRGEDKSKRNKEDSPKLYTATGLINSAATNKCLFCQHLHESASCFKAQKLSYDQKKGYFDGKGACFRCLKIGHQSRLCRGRLKCIICGKSHVALMCQELSANRQREGKSDQKNAKEEVVTETHQALANSTNQHSTAEFLRYRTKRQINIIHGLFGGSELSQRHDCYDVTVSNDNYSCTFEALDQPVICNGVSAVFYGVWMEELRLLDIQISDSRDDTPIELLIGADIAGKLYTGKKICPEMRAGGDRNVTRLDFDGQDTPGKTSKLKTWEKQLTWDTPVDPIMETHFRKWMEELPYLSAIRIPRWINAGPEEAEQWNNLHYNEDEINIEKRKKLVTVLLNSESKIMTSDDWHIYYFSQYLKTLRMCAWILRFIHNAINKYDKRKGDLSAEECGKSEILVLKLVQQESFGNENDEKLRGLNAFKDNNGLIRLKTRISNRDDHENFRFPIVLPAKHSLVNRLVFGEHVKLCHVGVQGLMSILRERYWILGGRRAIKAAISGCVVCKRHNAKPFDASSPPLPMDRVRDAAAFETTDAKELVPLTPVTFLRDQITGDVPDCDAVDQQSLSRKVLHRQKLLEDLRKRFRNEYLGQLKWWSKRSKKTQVKVGEVVFVGNDKDKRVNWPLGRVIELLPGSDGRVRLVRVLTERGQFLRPIQRLYPLECATDTSQMDNGGCSDSIEESETPSRDESVCAKAGVSKSRVPESEVRVTRSGRKVTTPVSVKRVVLLRGKGQLGWQTPLPGRPWCASLKHSFAAPPSPPEELRMLSSWGPETSRLNSPWTGKNLISSGPNENHRPDQSTEPQDGYR</sequence>
<evidence type="ECO:0000313" key="5">
    <source>
        <dbReference type="Proteomes" id="UP001162164"/>
    </source>
</evidence>
<reference evidence="4" key="1">
    <citation type="journal article" date="2023" name="Insect Mol. Biol.">
        <title>Genome sequencing provides insights into the evolution of gene families encoding plant cell wall-degrading enzymes in longhorned beetles.</title>
        <authorList>
            <person name="Shin N.R."/>
            <person name="Okamura Y."/>
            <person name="Kirsch R."/>
            <person name="Pauchet Y."/>
        </authorList>
    </citation>
    <scope>NUCLEOTIDE SEQUENCE</scope>
    <source>
        <strain evidence="4">MMC_N1</strain>
    </source>
</reference>
<protein>
    <submittedName>
        <fullName evidence="4">Uncharacterized protein</fullName>
    </submittedName>
</protein>
<feature type="compositionally biased region" description="Basic and acidic residues" evidence="1">
    <location>
        <begin position="1115"/>
        <end position="1130"/>
    </location>
</feature>
<dbReference type="InterPro" id="IPR041588">
    <property type="entry name" value="Integrase_H2C2"/>
</dbReference>
<accession>A0ABQ9JTX2</accession>
<dbReference type="EMBL" id="JAPWTJ010000229">
    <property type="protein sequence ID" value="KAJ8980827.1"/>
    <property type="molecule type" value="Genomic_DNA"/>
</dbReference>
<dbReference type="Pfam" id="PF18701">
    <property type="entry name" value="DUF5641"/>
    <property type="match status" value="1"/>
</dbReference>
<name>A0ABQ9JTX2_9CUCU</name>
<dbReference type="InterPro" id="IPR040676">
    <property type="entry name" value="DUF5641"/>
</dbReference>
<organism evidence="4 5">
    <name type="scientific">Molorchus minor</name>
    <dbReference type="NCBI Taxonomy" id="1323400"/>
    <lineage>
        <taxon>Eukaryota</taxon>
        <taxon>Metazoa</taxon>
        <taxon>Ecdysozoa</taxon>
        <taxon>Arthropoda</taxon>
        <taxon>Hexapoda</taxon>
        <taxon>Insecta</taxon>
        <taxon>Pterygota</taxon>
        <taxon>Neoptera</taxon>
        <taxon>Endopterygota</taxon>
        <taxon>Coleoptera</taxon>
        <taxon>Polyphaga</taxon>
        <taxon>Cucujiformia</taxon>
        <taxon>Chrysomeloidea</taxon>
        <taxon>Cerambycidae</taxon>
        <taxon>Lamiinae</taxon>
        <taxon>Monochamini</taxon>
        <taxon>Molorchus</taxon>
    </lineage>
</organism>
<dbReference type="PANTHER" id="PTHR47331">
    <property type="entry name" value="PHD-TYPE DOMAIN-CONTAINING PROTEIN"/>
    <property type="match status" value="1"/>
</dbReference>
<evidence type="ECO:0000313" key="4">
    <source>
        <dbReference type="EMBL" id="KAJ8980827.1"/>
    </source>
</evidence>
<dbReference type="Proteomes" id="UP001162164">
    <property type="component" value="Unassembled WGS sequence"/>
</dbReference>
<evidence type="ECO:0000256" key="1">
    <source>
        <dbReference type="SAM" id="MobiDB-lite"/>
    </source>
</evidence>
<feature type="region of interest" description="Disordered" evidence="1">
    <location>
        <begin position="991"/>
        <end position="1020"/>
    </location>
</feature>
<feature type="region of interest" description="Disordered" evidence="1">
    <location>
        <begin position="1079"/>
        <end position="1130"/>
    </location>
</feature>
<feature type="compositionally biased region" description="Polar residues" evidence="1">
    <location>
        <begin position="1093"/>
        <end position="1114"/>
    </location>
</feature>
<dbReference type="Pfam" id="PF03564">
    <property type="entry name" value="DUF1759"/>
    <property type="match status" value="1"/>
</dbReference>
<dbReference type="PANTHER" id="PTHR47331:SF1">
    <property type="entry name" value="GAG-LIKE PROTEIN"/>
    <property type="match status" value="1"/>
</dbReference>
<dbReference type="Pfam" id="PF17921">
    <property type="entry name" value="Integrase_H2C2"/>
    <property type="match status" value="1"/>
</dbReference>